<dbReference type="PIRSF" id="PIRSF039032">
    <property type="entry name" value="HigB-2"/>
    <property type="match status" value="1"/>
</dbReference>
<proteinExistence type="predicted"/>
<comment type="caution">
    <text evidence="1">The sequence shown here is derived from an EMBL/GenBank/DDBJ whole genome shotgun (WGS) entry which is preliminary data.</text>
</comment>
<dbReference type="Proteomes" id="UP000029462">
    <property type="component" value="Unassembled WGS sequence"/>
</dbReference>
<name>A0A090UYX3_PSEVU</name>
<dbReference type="EMBL" id="BBMZ01000004">
    <property type="protein sequence ID" value="GAL57033.1"/>
    <property type="molecule type" value="Genomic_DNA"/>
</dbReference>
<dbReference type="STRING" id="1115515.EV102420_04_00210"/>
<evidence type="ECO:0000313" key="2">
    <source>
        <dbReference type="Proteomes" id="UP000029462"/>
    </source>
</evidence>
<evidence type="ECO:0008006" key="3">
    <source>
        <dbReference type="Google" id="ProtNLM"/>
    </source>
</evidence>
<reference evidence="1 2" key="1">
    <citation type="submission" date="2014-09" db="EMBL/GenBank/DDBJ databases">
        <title>Whole genome shotgun sequence of Escherichia vulneris NBRC 102420.</title>
        <authorList>
            <person name="Yoshida Y."/>
            <person name="Hosoyama A."/>
            <person name="Tsuchikane K."/>
            <person name="Ohji S."/>
            <person name="Ichikawa N."/>
            <person name="Kimura A."/>
            <person name="Yamazoe A."/>
            <person name="Ezaki T."/>
            <person name="Fujita N."/>
        </authorList>
    </citation>
    <scope>NUCLEOTIDE SEQUENCE [LARGE SCALE GENOMIC DNA]</scope>
    <source>
        <strain evidence="1 2">NBRC 102420</strain>
    </source>
</reference>
<protein>
    <recommendedName>
        <fullName evidence="3">Toxin HigB-2</fullName>
    </recommendedName>
</protein>
<dbReference type="eggNOG" id="COG4737">
    <property type="taxonomic scope" value="Bacteria"/>
</dbReference>
<dbReference type="Pfam" id="PF06296">
    <property type="entry name" value="RelE"/>
    <property type="match status" value="1"/>
</dbReference>
<keyword evidence="2" id="KW-1185">Reference proteome</keyword>
<gene>
    <name evidence="1" type="ORF">EV102420_04_00210</name>
</gene>
<sequence>MSGNEMYTFIELNGFSKRRHALLPDDEFRAFQELLIENPEAGDTISGTGGFRKIRWSRPGTGKRGGVRVIYYNITSKGRIYLALVYPKNEQDDLTEEQKKVLKQLCSMLV</sequence>
<dbReference type="InterPro" id="IPR009387">
    <property type="entry name" value="HigB-2"/>
</dbReference>
<accession>A0A090UYX3</accession>
<organism evidence="1 2">
    <name type="scientific">Pseudescherichia vulneris NBRC 102420</name>
    <dbReference type="NCBI Taxonomy" id="1115515"/>
    <lineage>
        <taxon>Bacteria</taxon>
        <taxon>Pseudomonadati</taxon>
        <taxon>Pseudomonadota</taxon>
        <taxon>Gammaproteobacteria</taxon>
        <taxon>Enterobacterales</taxon>
        <taxon>Enterobacteriaceae</taxon>
        <taxon>Pseudescherichia</taxon>
    </lineage>
</organism>
<evidence type="ECO:0000313" key="1">
    <source>
        <dbReference type="EMBL" id="GAL57033.1"/>
    </source>
</evidence>
<dbReference type="AlphaFoldDB" id="A0A090UYX3"/>